<evidence type="ECO:0000256" key="5">
    <source>
        <dbReference type="ARBA" id="ARBA00022932"/>
    </source>
</evidence>
<dbReference type="RefSeq" id="WP_006567135.1">
    <property type="nucleotide sequence ID" value="NZ_BAABZP010000001.1"/>
</dbReference>
<keyword evidence="6" id="KW-0808">Transferase</keyword>
<accession>A0A6N2TM27</accession>
<keyword evidence="4" id="KW-0227">DNA damage</keyword>
<dbReference type="PANTHER" id="PTHR11076:SF35">
    <property type="entry name" value="DNA REPAIR PROTEIN HOMOLOG YOBH"/>
    <property type="match status" value="1"/>
</dbReference>
<dbReference type="InterPro" id="IPR001126">
    <property type="entry name" value="UmuC"/>
</dbReference>
<evidence type="ECO:0000256" key="1">
    <source>
        <dbReference type="ARBA" id="ARBA00010945"/>
    </source>
</evidence>
<evidence type="ECO:0000256" key="4">
    <source>
        <dbReference type="ARBA" id="ARBA00022763"/>
    </source>
</evidence>
<proteinExistence type="inferred from homology"/>
<evidence type="ECO:0000256" key="2">
    <source>
        <dbReference type="ARBA" id="ARBA00022457"/>
    </source>
</evidence>
<dbReference type="GO" id="GO:0003887">
    <property type="term" value="F:DNA-directed DNA polymerase activity"/>
    <property type="evidence" value="ECO:0007669"/>
    <property type="project" value="UniProtKB-KW"/>
</dbReference>
<gene>
    <name evidence="6" type="primary">dinB_2</name>
    <name evidence="6" type="ORF">ACLFYP115_01477</name>
</gene>
<dbReference type="GO" id="GO:0006281">
    <property type="term" value="P:DNA repair"/>
    <property type="evidence" value="ECO:0007669"/>
    <property type="project" value="InterPro"/>
</dbReference>
<dbReference type="PANTHER" id="PTHR11076">
    <property type="entry name" value="DNA REPAIR POLYMERASE UMUC / TRANSFERASE FAMILY MEMBER"/>
    <property type="match status" value="1"/>
</dbReference>
<organism evidence="6">
    <name type="scientific">Anaerostipes caccae</name>
    <dbReference type="NCBI Taxonomy" id="105841"/>
    <lineage>
        <taxon>Bacteria</taxon>
        <taxon>Bacillati</taxon>
        <taxon>Bacillota</taxon>
        <taxon>Clostridia</taxon>
        <taxon>Lachnospirales</taxon>
        <taxon>Lachnospiraceae</taxon>
        <taxon>Anaerostipes</taxon>
    </lineage>
</organism>
<dbReference type="Pfam" id="PF00817">
    <property type="entry name" value="IMS"/>
    <property type="match status" value="1"/>
</dbReference>
<dbReference type="GO" id="GO:0003684">
    <property type="term" value="F:damaged DNA binding"/>
    <property type="evidence" value="ECO:0007669"/>
    <property type="project" value="InterPro"/>
</dbReference>
<dbReference type="EC" id="2.7.7.7" evidence="6"/>
<dbReference type="InterPro" id="IPR043502">
    <property type="entry name" value="DNA/RNA_pol_sf"/>
</dbReference>
<dbReference type="EMBL" id="CACRSQ010000003">
    <property type="protein sequence ID" value="VYT05772.1"/>
    <property type="molecule type" value="Genomic_DNA"/>
</dbReference>
<evidence type="ECO:0000256" key="3">
    <source>
        <dbReference type="ARBA" id="ARBA00022695"/>
    </source>
</evidence>
<sequence>MEKSIYACIDLKSFYASVEAAERKLDPFKENLVVADPSRGRGAICLAVTPAMKSLGIKNRCRLFEIPETVTYITAKPRMKLYMEYSARIYSIYLNYVSKEDIHVYSIDECFLDFTPYLHTYGKTPKEMAVMLMDAVRRETGICATAGIGTNLFLAKVALDITAKHSPDHIGYLDEKEFKRTIWHHRPITDIWNIGKGIAARLSRYGIYDLYGTAHMDEKLLYKEFGVNAEFLIDHAHGREPCTIKEIHDYESKSHSVSQSQILFEDYSYDNALLVLKEMTDALALELRSRHLTTDSISMSVAYSKRELPPSGGTRKLSERTDSYRELSHEFERFFHQTVQRGIPIRKISVGANHVEETSFRQLHLFSDMEKDEKEQHLQDAVLSIKHRFGKNAVVRGMSLCEKATARKRNTLIGGHNES</sequence>
<dbReference type="Pfam" id="PF11799">
    <property type="entry name" value="IMS_C"/>
    <property type="match status" value="1"/>
</dbReference>
<dbReference type="PROSITE" id="PS50173">
    <property type="entry name" value="UMUC"/>
    <property type="match status" value="1"/>
</dbReference>
<dbReference type="GO" id="GO:0009432">
    <property type="term" value="P:SOS response"/>
    <property type="evidence" value="ECO:0007669"/>
    <property type="project" value="TreeGrafter"/>
</dbReference>
<dbReference type="Gene3D" id="3.40.1170.60">
    <property type="match status" value="1"/>
</dbReference>
<comment type="similarity">
    <text evidence="1">Belongs to the DNA polymerase type-Y family.</text>
</comment>
<dbReference type="AlphaFoldDB" id="A0A6N2TM27"/>
<keyword evidence="2" id="KW-0515">Mutator protein</keyword>
<keyword evidence="5" id="KW-0239">DNA-directed DNA polymerase</keyword>
<dbReference type="Gene3D" id="3.30.70.270">
    <property type="match status" value="1"/>
</dbReference>
<evidence type="ECO:0000313" key="6">
    <source>
        <dbReference type="EMBL" id="VYT05772.1"/>
    </source>
</evidence>
<dbReference type="GO" id="GO:0042276">
    <property type="term" value="P:error-prone translesion synthesis"/>
    <property type="evidence" value="ECO:0007669"/>
    <property type="project" value="TreeGrafter"/>
</dbReference>
<dbReference type="InterPro" id="IPR050116">
    <property type="entry name" value="DNA_polymerase-Y"/>
</dbReference>
<protein>
    <submittedName>
        <fullName evidence="6">DNA polymerase IV</fullName>
        <ecNumber evidence="6">2.7.7.7</ecNumber>
    </submittedName>
</protein>
<dbReference type="GO" id="GO:0005829">
    <property type="term" value="C:cytosol"/>
    <property type="evidence" value="ECO:0007669"/>
    <property type="project" value="TreeGrafter"/>
</dbReference>
<dbReference type="InterPro" id="IPR043128">
    <property type="entry name" value="Rev_trsase/Diguanyl_cyclase"/>
</dbReference>
<name>A0A6N2TM27_9FIRM</name>
<dbReference type="SUPFAM" id="SSF56672">
    <property type="entry name" value="DNA/RNA polymerases"/>
    <property type="match status" value="1"/>
</dbReference>
<dbReference type="Gene3D" id="1.10.150.20">
    <property type="entry name" value="5' to 3' exonuclease, C-terminal subdomain"/>
    <property type="match status" value="1"/>
</dbReference>
<keyword evidence="3 6" id="KW-0548">Nucleotidyltransferase</keyword>
<dbReference type="InterPro" id="IPR017961">
    <property type="entry name" value="DNA_pol_Y-fam_little_finger"/>
</dbReference>
<reference evidence="6" key="1">
    <citation type="submission" date="2019-11" db="EMBL/GenBank/DDBJ databases">
        <authorList>
            <person name="Feng L."/>
        </authorList>
    </citation>
    <scope>NUCLEOTIDE SEQUENCE</scope>
    <source>
        <strain evidence="6">AcaccaeLFYP115</strain>
    </source>
</reference>